<accession>A0A0P7YYQ6</accession>
<evidence type="ECO:0000313" key="2">
    <source>
        <dbReference type="EMBL" id="KPQ36464.1"/>
    </source>
</evidence>
<reference evidence="2 3" key="1">
    <citation type="submission" date="2015-09" db="EMBL/GenBank/DDBJ databases">
        <title>Identification and resolution of microdiversity through metagenomic sequencing of parallel consortia.</title>
        <authorList>
            <person name="Nelson W.C."/>
            <person name="Romine M.F."/>
            <person name="Lindemann S.R."/>
        </authorList>
    </citation>
    <scope>NUCLEOTIDE SEQUENCE [LARGE SCALE GENOMIC DNA]</scope>
    <source>
        <strain evidence="2">Ana</strain>
    </source>
</reference>
<name>A0A0P7YYQ6_9CYAN</name>
<proteinExistence type="predicted"/>
<evidence type="ECO:0000259" key="1">
    <source>
        <dbReference type="Pfam" id="PF24869"/>
    </source>
</evidence>
<dbReference type="STRING" id="1666911.HLUCCA11_06265"/>
<protein>
    <recommendedName>
        <fullName evidence="1">DUF7734 domain-containing protein</fullName>
    </recommendedName>
</protein>
<dbReference type="PANTHER" id="PTHR36729">
    <property type="entry name" value="EXPRESSED PROTEIN"/>
    <property type="match status" value="1"/>
</dbReference>
<organism evidence="2 3">
    <name type="scientific">Phormidesmis priestleyi Ana</name>
    <dbReference type="NCBI Taxonomy" id="1666911"/>
    <lineage>
        <taxon>Bacteria</taxon>
        <taxon>Bacillati</taxon>
        <taxon>Cyanobacteriota</taxon>
        <taxon>Cyanophyceae</taxon>
        <taxon>Leptolyngbyales</taxon>
        <taxon>Leptolyngbyaceae</taxon>
        <taxon>Phormidesmis</taxon>
    </lineage>
</organism>
<dbReference type="EMBL" id="LJZR01000006">
    <property type="protein sequence ID" value="KPQ36464.1"/>
    <property type="molecule type" value="Genomic_DNA"/>
</dbReference>
<sequence length="101" mass="11193">MTNLPSLAARLENYTLKYPQEILLVHTLIDGEEDMVLVFKGFSSSLIRPTAYDPEVPVLPETAVVTSIDQLKSPYQPQSPQYIAQNISLESFIAKITALGL</sequence>
<dbReference type="PANTHER" id="PTHR36729:SF2">
    <property type="entry name" value="EXPRESSED PROTEIN"/>
    <property type="match status" value="1"/>
</dbReference>
<dbReference type="Pfam" id="PF24869">
    <property type="entry name" value="DUF7734"/>
    <property type="match status" value="1"/>
</dbReference>
<feature type="domain" description="DUF7734" evidence="1">
    <location>
        <begin position="9"/>
        <end position="93"/>
    </location>
</feature>
<dbReference type="AlphaFoldDB" id="A0A0P7YYQ6"/>
<evidence type="ECO:0000313" key="3">
    <source>
        <dbReference type="Proteomes" id="UP000050465"/>
    </source>
</evidence>
<comment type="caution">
    <text evidence="2">The sequence shown here is derived from an EMBL/GenBank/DDBJ whole genome shotgun (WGS) entry which is preliminary data.</text>
</comment>
<dbReference type="Proteomes" id="UP000050465">
    <property type="component" value="Unassembled WGS sequence"/>
</dbReference>
<dbReference type="InterPro" id="IPR056636">
    <property type="entry name" value="DUF7734"/>
</dbReference>
<gene>
    <name evidence="2" type="ORF">HLUCCA11_06265</name>
</gene>